<dbReference type="Pfam" id="PF08545">
    <property type="entry name" value="ACP_syn_III"/>
    <property type="match status" value="1"/>
</dbReference>
<dbReference type="CDD" id="cd00830">
    <property type="entry name" value="KAS_III"/>
    <property type="match status" value="1"/>
</dbReference>
<protein>
    <submittedName>
        <fullName evidence="5">3-oxoacyl-[acyl-carrier-protein] synthase-3</fullName>
    </submittedName>
</protein>
<dbReference type="InterPro" id="IPR016039">
    <property type="entry name" value="Thiolase-like"/>
</dbReference>
<accession>A0A0X3APS2</accession>
<organism evidence="5 6">
    <name type="scientific">Apibacter mensalis</name>
    <dbReference type="NCBI Taxonomy" id="1586267"/>
    <lineage>
        <taxon>Bacteria</taxon>
        <taxon>Pseudomonadati</taxon>
        <taxon>Bacteroidota</taxon>
        <taxon>Flavobacteriia</taxon>
        <taxon>Flavobacteriales</taxon>
        <taxon>Weeksellaceae</taxon>
        <taxon>Apibacter</taxon>
    </lineage>
</organism>
<dbReference type="RefSeq" id="WP_055425439.1">
    <property type="nucleotide sequence ID" value="NZ_FCOR01000005.1"/>
</dbReference>
<dbReference type="GO" id="GO:0004315">
    <property type="term" value="F:3-oxoacyl-[acyl-carrier-protein] synthase activity"/>
    <property type="evidence" value="ECO:0007669"/>
    <property type="project" value="InterPro"/>
</dbReference>
<dbReference type="InterPro" id="IPR013747">
    <property type="entry name" value="ACP_syn_III_C"/>
</dbReference>
<sequence>MFINSKGYYIPTKRVDNNYFAKLNDLSEDWYFKRTGILTRARASEEETINYMSIKAVENAIKNLPYDIHEVDLIVFASYTPNDTVGTTAHIIQKEFNINNAKAFYISSACSSAINGMEIINSFFKSKISSKALLICADRNSSYSDDRDTQSGHLWGDAAVALFFSSEPIRPNEASILDINTLGLGNVGHGPQAVTMEPKNGLHMPYGKDVFTHACVYLARLTDTIIKKNGYSISDLTYFIGHQANKRILNNVCHELGLAENKSLSNVEELGNTGCASAPLVFAQNYDIFKEGDLVCLSVFGGGYSCGTCLIKFN</sequence>
<evidence type="ECO:0000259" key="3">
    <source>
        <dbReference type="Pfam" id="PF08541"/>
    </source>
</evidence>
<gene>
    <name evidence="5" type="ORF">Ga0061079_105193</name>
</gene>
<dbReference type="PANTHER" id="PTHR34069">
    <property type="entry name" value="3-OXOACYL-[ACYL-CARRIER-PROTEIN] SYNTHASE 3"/>
    <property type="match status" value="1"/>
</dbReference>
<dbReference type="SUPFAM" id="SSF53901">
    <property type="entry name" value="Thiolase-like"/>
    <property type="match status" value="1"/>
</dbReference>
<keyword evidence="1" id="KW-0808">Transferase</keyword>
<dbReference type="GO" id="GO:0044550">
    <property type="term" value="P:secondary metabolite biosynthetic process"/>
    <property type="evidence" value="ECO:0007669"/>
    <property type="project" value="TreeGrafter"/>
</dbReference>
<dbReference type="Pfam" id="PF08541">
    <property type="entry name" value="ACP_syn_III_C"/>
    <property type="match status" value="1"/>
</dbReference>
<dbReference type="OrthoDB" id="9815506at2"/>
<keyword evidence="6" id="KW-1185">Reference proteome</keyword>
<dbReference type="Proteomes" id="UP000182761">
    <property type="component" value="Unassembled WGS sequence"/>
</dbReference>
<evidence type="ECO:0000256" key="2">
    <source>
        <dbReference type="ARBA" id="ARBA00023315"/>
    </source>
</evidence>
<evidence type="ECO:0000256" key="1">
    <source>
        <dbReference type="ARBA" id="ARBA00022679"/>
    </source>
</evidence>
<dbReference type="InterPro" id="IPR013751">
    <property type="entry name" value="ACP_syn_III_N"/>
</dbReference>
<dbReference type="AlphaFoldDB" id="A0A0X3APS2"/>
<evidence type="ECO:0000259" key="4">
    <source>
        <dbReference type="Pfam" id="PF08545"/>
    </source>
</evidence>
<dbReference type="GO" id="GO:0006633">
    <property type="term" value="P:fatty acid biosynthetic process"/>
    <property type="evidence" value="ECO:0007669"/>
    <property type="project" value="InterPro"/>
</dbReference>
<dbReference type="EMBL" id="FCOR01000005">
    <property type="protein sequence ID" value="CVK16233.1"/>
    <property type="molecule type" value="Genomic_DNA"/>
</dbReference>
<dbReference type="PANTHER" id="PTHR34069:SF2">
    <property type="entry name" value="BETA-KETOACYL-[ACYL-CARRIER-PROTEIN] SYNTHASE III"/>
    <property type="match status" value="1"/>
</dbReference>
<dbReference type="Gene3D" id="3.40.47.10">
    <property type="match status" value="2"/>
</dbReference>
<reference evidence="5 6" key="1">
    <citation type="submission" date="2016-01" db="EMBL/GenBank/DDBJ databases">
        <authorList>
            <person name="McClelland M."/>
            <person name="Jain A."/>
            <person name="Saraogi P."/>
            <person name="Mendelson R."/>
            <person name="Westerman R."/>
            <person name="SanMiguel P."/>
            <person name="Csonka L."/>
        </authorList>
    </citation>
    <scope>NUCLEOTIDE SEQUENCE [LARGE SCALE GENOMIC DNA]</scope>
    <source>
        <strain evidence="5 6">R-53146</strain>
    </source>
</reference>
<proteinExistence type="predicted"/>
<evidence type="ECO:0000313" key="5">
    <source>
        <dbReference type="EMBL" id="CVK16233.1"/>
    </source>
</evidence>
<name>A0A0X3APS2_9FLAO</name>
<dbReference type="STRING" id="1586267.GCA_001418685_01080"/>
<keyword evidence="2" id="KW-0012">Acyltransferase</keyword>
<evidence type="ECO:0000313" key="6">
    <source>
        <dbReference type="Proteomes" id="UP000182761"/>
    </source>
</evidence>
<feature type="domain" description="Beta-ketoacyl-[acyl-carrier-protein] synthase III N-terminal" evidence="4">
    <location>
        <begin position="106"/>
        <end position="178"/>
    </location>
</feature>
<feature type="domain" description="Beta-ketoacyl-[acyl-carrier-protein] synthase III C-terminal" evidence="3">
    <location>
        <begin position="227"/>
        <end position="312"/>
    </location>
</feature>